<dbReference type="PROSITE" id="PS51257">
    <property type="entry name" value="PROKAR_LIPOPROTEIN"/>
    <property type="match status" value="1"/>
</dbReference>
<protein>
    <submittedName>
        <fullName evidence="4">LEA14-like dessication related protein</fullName>
    </submittedName>
</protein>
<evidence type="ECO:0000313" key="5">
    <source>
        <dbReference type="Proteomes" id="UP000557193"/>
    </source>
</evidence>
<keyword evidence="2" id="KW-0732">Signal</keyword>
<comment type="caution">
    <text evidence="4">The sequence shown here is derived from an EMBL/GenBank/DDBJ whole genome shotgun (WGS) entry which is preliminary data.</text>
</comment>
<accession>A0A7X0ET60</accession>
<gene>
    <name evidence="4" type="ORF">HNP49_000685</name>
</gene>
<feature type="region of interest" description="Disordered" evidence="1">
    <location>
        <begin position="152"/>
        <end position="173"/>
    </location>
</feature>
<dbReference type="Gene3D" id="2.60.40.1820">
    <property type="match status" value="1"/>
</dbReference>
<evidence type="ECO:0000256" key="1">
    <source>
        <dbReference type="SAM" id="MobiDB-lite"/>
    </source>
</evidence>
<evidence type="ECO:0000259" key="3">
    <source>
        <dbReference type="SMART" id="SM00769"/>
    </source>
</evidence>
<sequence length="173" mass="18364">MSARLSHRLHTLLILLLCATLGACSSLLPGDPPQIQVVGLEPLPGEGLEARFALALRIQNPNSRTIDYQGIAVDLQVNGQPLASGVSDQRGQIAGFSEQVIRVPVSVSAFSLLRQAWGMANQQAQQQLPYRLRGKLAGGWLGGARFDARGELSWPPGGLGQPAMPKGTPAPSR</sequence>
<dbReference type="GO" id="GO:0009269">
    <property type="term" value="P:response to desiccation"/>
    <property type="evidence" value="ECO:0007669"/>
    <property type="project" value="InterPro"/>
</dbReference>
<feature type="signal peptide" evidence="2">
    <location>
        <begin position="1"/>
        <end position="23"/>
    </location>
</feature>
<evidence type="ECO:0000313" key="4">
    <source>
        <dbReference type="EMBL" id="MBB6340535.1"/>
    </source>
</evidence>
<dbReference type="InterPro" id="IPR013990">
    <property type="entry name" value="WHy-dom"/>
</dbReference>
<dbReference type="EMBL" id="JACHLL010000001">
    <property type="protein sequence ID" value="MBB6340535.1"/>
    <property type="molecule type" value="Genomic_DNA"/>
</dbReference>
<keyword evidence="5" id="KW-1185">Reference proteome</keyword>
<dbReference type="RefSeq" id="WP_184680624.1">
    <property type="nucleotide sequence ID" value="NZ_JACHLL010000001.1"/>
</dbReference>
<dbReference type="SUPFAM" id="SSF117070">
    <property type="entry name" value="LEA14-like"/>
    <property type="match status" value="1"/>
</dbReference>
<dbReference type="SMART" id="SM00769">
    <property type="entry name" value="WHy"/>
    <property type="match status" value="1"/>
</dbReference>
<dbReference type="InterPro" id="IPR004864">
    <property type="entry name" value="LEA_2"/>
</dbReference>
<proteinExistence type="predicted"/>
<evidence type="ECO:0000256" key="2">
    <source>
        <dbReference type="SAM" id="SignalP"/>
    </source>
</evidence>
<dbReference type="Proteomes" id="UP000557193">
    <property type="component" value="Unassembled WGS sequence"/>
</dbReference>
<feature type="chain" id="PRO_5031562870" evidence="2">
    <location>
        <begin position="24"/>
        <end position="173"/>
    </location>
</feature>
<organism evidence="4 5">
    <name type="scientific">Pseudomonas fluvialis</name>
    <dbReference type="NCBI Taxonomy" id="1793966"/>
    <lineage>
        <taxon>Bacteria</taxon>
        <taxon>Pseudomonadati</taxon>
        <taxon>Pseudomonadota</taxon>
        <taxon>Gammaproteobacteria</taxon>
        <taxon>Pseudomonadales</taxon>
        <taxon>Pseudomonadaceae</taxon>
        <taxon>Pseudomonas</taxon>
    </lineage>
</organism>
<feature type="domain" description="Water stress and hypersensitive response" evidence="3">
    <location>
        <begin position="35"/>
        <end position="155"/>
    </location>
</feature>
<reference evidence="4 5" key="1">
    <citation type="submission" date="2020-08" db="EMBL/GenBank/DDBJ databases">
        <title>Functional genomics of gut bacteria from endangered species of beetles.</title>
        <authorList>
            <person name="Carlos-Shanley C."/>
        </authorList>
    </citation>
    <scope>NUCLEOTIDE SEQUENCE [LARGE SCALE GENOMIC DNA]</scope>
    <source>
        <strain evidence="4 5">S00202</strain>
    </source>
</reference>
<dbReference type="Pfam" id="PF03168">
    <property type="entry name" value="LEA_2"/>
    <property type="match status" value="1"/>
</dbReference>
<dbReference type="AlphaFoldDB" id="A0A7X0ET60"/>
<name>A0A7X0ET60_9PSED</name>